<evidence type="ECO:0000256" key="4">
    <source>
        <dbReference type="ARBA" id="ARBA00022989"/>
    </source>
</evidence>
<name>A0A372JRT0_9ACTN</name>
<evidence type="ECO:0000259" key="7">
    <source>
        <dbReference type="Pfam" id="PF06271"/>
    </source>
</evidence>
<dbReference type="EMBL" id="QURH01000106">
    <property type="protein sequence ID" value="RFU42660.1"/>
    <property type="molecule type" value="Genomic_DNA"/>
</dbReference>
<evidence type="ECO:0000256" key="5">
    <source>
        <dbReference type="ARBA" id="ARBA00023136"/>
    </source>
</evidence>
<keyword evidence="2" id="KW-1003">Cell membrane</keyword>
<dbReference type="InterPro" id="IPR010432">
    <property type="entry name" value="RDD"/>
</dbReference>
<protein>
    <submittedName>
        <fullName evidence="8">RDD family protein</fullName>
    </submittedName>
</protein>
<comment type="subcellular location">
    <subcellularLocation>
        <location evidence="1">Cell membrane</location>
        <topology evidence="1">Multi-pass membrane protein</topology>
    </subcellularLocation>
</comment>
<feature type="transmembrane region" description="Helical" evidence="6">
    <location>
        <begin position="25"/>
        <end position="48"/>
    </location>
</feature>
<dbReference type="PANTHER" id="PTHR36115:SF4">
    <property type="entry name" value="MEMBRANE PROTEIN"/>
    <property type="match status" value="1"/>
</dbReference>
<accession>A0A372JRT0</accession>
<dbReference type="Pfam" id="PF06271">
    <property type="entry name" value="RDD"/>
    <property type="match status" value="1"/>
</dbReference>
<keyword evidence="3 6" id="KW-0812">Transmembrane</keyword>
<evidence type="ECO:0000256" key="2">
    <source>
        <dbReference type="ARBA" id="ARBA00022475"/>
    </source>
</evidence>
<keyword evidence="4 6" id="KW-1133">Transmembrane helix</keyword>
<dbReference type="GO" id="GO:0005886">
    <property type="term" value="C:plasma membrane"/>
    <property type="evidence" value="ECO:0007669"/>
    <property type="project" value="UniProtKB-SubCell"/>
</dbReference>
<feature type="transmembrane region" description="Helical" evidence="6">
    <location>
        <begin position="68"/>
        <end position="89"/>
    </location>
</feature>
<reference evidence="8 9" key="1">
    <citation type="submission" date="2018-08" db="EMBL/GenBank/DDBJ databases">
        <title>Actinomadura jelena sp. nov., a novel Actinomycete isolated from soil in Chad.</title>
        <authorList>
            <person name="Shi L."/>
        </authorList>
    </citation>
    <scope>NUCLEOTIDE SEQUENCE [LARGE SCALE GENOMIC DNA]</scope>
    <source>
        <strain evidence="8 9">NEAU-G17</strain>
    </source>
</reference>
<sequence>MPSYGGPLSAYSDPAGALASPWRRLAAIIIDWVILGIVGWLITLPFGQVVEVTGPNGDQRISWHAGSFVANLLVTILTLAYFTILHGKFGQTVGKMALRTRVVRADGGGAISYGAALLRIVVMYVLWAICCVGGIVDSVWLLGDHRRQTLHDKAAKTVVVRADTDAPNPYGHR</sequence>
<evidence type="ECO:0000313" key="8">
    <source>
        <dbReference type="EMBL" id="RFU42660.1"/>
    </source>
</evidence>
<keyword evidence="9" id="KW-1185">Reference proteome</keyword>
<gene>
    <name evidence="8" type="ORF">DZF91_05285</name>
</gene>
<comment type="caution">
    <text evidence="8">The sequence shown here is derived from an EMBL/GenBank/DDBJ whole genome shotgun (WGS) entry which is preliminary data.</text>
</comment>
<feature type="domain" description="RDD" evidence="7">
    <location>
        <begin position="18"/>
        <end position="156"/>
    </location>
</feature>
<dbReference type="AlphaFoldDB" id="A0A372JRT0"/>
<evidence type="ECO:0000256" key="3">
    <source>
        <dbReference type="ARBA" id="ARBA00022692"/>
    </source>
</evidence>
<evidence type="ECO:0000313" key="9">
    <source>
        <dbReference type="Proteomes" id="UP000261811"/>
    </source>
</evidence>
<keyword evidence="5 6" id="KW-0472">Membrane</keyword>
<evidence type="ECO:0000256" key="1">
    <source>
        <dbReference type="ARBA" id="ARBA00004651"/>
    </source>
</evidence>
<dbReference type="Proteomes" id="UP000261811">
    <property type="component" value="Unassembled WGS sequence"/>
</dbReference>
<evidence type="ECO:0000256" key="6">
    <source>
        <dbReference type="SAM" id="Phobius"/>
    </source>
</evidence>
<feature type="transmembrane region" description="Helical" evidence="6">
    <location>
        <begin position="110"/>
        <end position="136"/>
    </location>
</feature>
<dbReference type="InterPro" id="IPR051791">
    <property type="entry name" value="Pra-immunoreactive"/>
</dbReference>
<proteinExistence type="predicted"/>
<organism evidence="8 9">
    <name type="scientific">Actinomadura logoneensis</name>
    <dbReference type="NCBI Taxonomy" id="2293572"/>
    <lineage>
        <taxon>Bacteria</taxon>
        <taxon>Bacillati</taxon>
        <taxon>Actinomycetota</taxon>
        <taxon>Actinomycetes</taxon>
        <taxon>Streptosporangiales</taxon>
        <taxon>Thermomonosporaceae</taxon>
        <taxon>Actinomadura</taxon>
    </lineage>
</organism>
<dbReference type="PANTHER" id="PTHR36115">
    <property type="entry name" value="PROLINE-RICH ANTIGEN HOMOLOG-RELATED"/>
    <property type="match status" value="1"/>
</dbReference>